<evidence type="ECO:0000313" key="3">
    <source>
        <dbReference type="Proteomes" id="UP000189857"/>
    </source>
</evidence>
<dbReference type="SUPFAM" id="SSF109604">
    <property type="entry name" value="HD-domain/PDEase-like"/>
    <property type="match status" value="1"/>
</dbReference>
<dbReference type="EMBL" id="FUXA01000003">
    <property type="protein sequence ID" value="SJZ35739.1"/>
    <property type="molecule type" value="Genomic_DNA"/>
</dbReference>
<feature type="domain" description="HD" evidence="1">
    <location>
        <begin position="33"/>
        <end position="137"/>
    </location>
</feature>
<keyword evidence="3" id="KW-1185">Reference proteome</keyword>
<dbReference type="Pfam" id="PF01966">
    <property type="entry name" value="HD"/>
    <property type="match status" value="1"/>
</dbReference>
<dbReference type="NCBIfam" id="TIGR00277">
    <property type="entry name" value="HDIG"/>
    <property type="match status" value="1"/>
</dbReference>
<proteinExistence type="predicted"/>
<reference evidence="2 3" key="1">
    <citation type="submission" date="2017-02" db="EMBL/GenBank/DDBJ databases">
        <authorList>
            <person name="Peterson S.W."/>
        </authorList>
    </citation>
    <scope>NUCLEOTIDE SEQUENCE [LARGE SCALE GENOMIC DNA]</scope>
    <source>
        <strain evidence="2 3">ATCC 17233</strain>
    </source>
</reference>
<dbReference type="RefSeq" id="WP_078785757.1">
    <property type="nucleotide sequence ID" value="NZ_CACZYW010000011.1"/>
</dbReference>
<protein>
    <submittedName>
        <fullName evidence="2">HDIG domain-containing protein</fullName>
    </submittedName>
</protein>
<dbReference type="CDD" id="cd00077">
    <property type="entry name" value="HDc"/>
    <property type="match status" value="1"/>
</dbReference>
<dbReference type="SMART" id="SM00471">
    <property type="entry name" value="HDc"/>
    <property type="match status" value="1"/>
</dbReference>
<dbReference type="InterPro" id="IPR006674">
    <property type="entry name" value="HD_domain"/>
</dbReference>
<dbReference type="InterPro" id="IPR006675">
    <property type="entry name" value="HDIG_dom"/>
</dbReference>
<evidence type="ECO:0000259" key="1">
    <source>
        <dbReference type="PROSITE" id="PS51831"/>
    </source>
</evidence>
<dbReference type="Gene3D" id="1.10.3210.10">
    <property type="entry name" value="Hypothetical protein af1432"/>
    <property type="match status" value="1"/>
</dbReference>
<evidence type="ECO:0000313" key="2">
    <source>
        <dbReference type="EMBL" id="SJZ35739.1"/>
    </source>
</evidence>
<dbReference type="InterPro" id="IPR003607">
    <property type="entry name" value="HD/PDEase_dom"/>
</dbReference>
<organism evidence="2 3">
    <name type="scientific">Eubacterium ruminantium</name>
    <dbReference type="NCBI Taxonomy" id="42322"/>
    <lineage>
        <taxon>Bacteria</taxon>
        <taxon>Bacillati</taxon>
        <taxon>Bacillota</taxon>
        <taxon>Clostridia</taxon>
        <taxon>Eubacteriales</taxon>
        <taxon>Eubacteriaceae</taxon>
        <taxon>Eubacterium</taxon>
    </lineage>
</organism>
<dbReference type="AlphaFoldDB" id="A0A1T4K041"/>
<gene>
    <name evidence="2" type="ORF">SAMN02745110_00061</name>
</gene>
<sequence length="160" mass="18526">MNKVDAILKDKQFRALSEMIKEKEFDRIFCRHSLGHALSVARIAEIINLEENLGLDKELIYGTALLHDIGRYSKEEKEGMSHHEAGAIVARPIMERAGFTEEEIELMCNAIRKHKKKSDSQGDLSDVLYRADKLSRNCFMCEAKDECYWDENKKNKTIIY</sequence>
<dbReference type="PROSITE" id="PS51831">
    <property type="entry name" value="HD"/>
    <property type="match status" value="1"/>
</dbReference>
<dbReference type="OrthoDB" id="1669667at2"/>
<dbReference type="Proteomes" id="UP000189857">
    <property type="component" value="Unassembled WGS sequence"/>
</dbReference>
<accession>A0A1T4K041</accession>
<name>A0A1T4K041_9FIRM</name>